<accession>C1MVS6</accession>
<feature type="region of interest" description="Disordered" evidence="1">
    <location>
        <begin position="57"/>
        <end position="136"/>
    </location>
</feature>
<proteinExistence type="predicted"/>
<dbReference type="AlphaFoldDB" id="C1MVS6"/>
<dbReference type="Proteomes" id="UP000001876">
    <property type="component" value="Unassembled WGS sequence"/>
</dbReference>
<name>C1MVS6_MICPC</name>
<dbReference type="RefSeq" id="XP_003059799.1">
    <property type="nucleotide sequence ID" value="XM_003059753.1"/>
</dbReference>
<keyword evidence="2" id="KW-0472">Membrane</keyword>
<keyword evidence="4" id="KW-1185">Reference proteome</keyword>
<keyword evidence="2" id="KW-0812">Transmembrane</keyword>
<feature type="transmembrane region" description="Helical" evidence="2">
    <location>
        <begin position="31"/>
        <end position="51"/>
    </location>
</feature>
<keyword evidence="2" id="KW-1133">Transmembrane helix</keyword>
<sequence>MEATGTTVVRDYAPPTRARASRRDGAGGGGASVAALAASSLASLFLGFLLGRISTAKKTPSRGMDDDDDDARATPAGKRRAAAAPTAAPQLGDMSTGKPVPTRSRIVVAAPAEEEDEDEAEDASDDDDDDDDDADGDAAAARWTAKRFRRWCAMKMGTGGDVVRWYVSGDVYEYPSGKLLARVEGLDVARGVIEGDGSRCAHQLSRKFFVFRDPVTNAVITRHDGAAVAPIRYPYQHITYRREGDGGTLTTEVTTGTGENVRTTAGNEISARRAVGGGGGGETASHTTPFAWCTPFLKDFSRRHSSPALPFQRLTGGGCGGGECFTCPVFLNLRTPSGGVYEAYENYDYFHDAAGGISNTAKTNTHGGGGLFRSPGGAGARGGEGHRMQWTRFGAAAPFAERAVLHALSWRVASHEELPESIKTYVDEMLPLWKDAPRDLAEIRAMQQAG</sequence>
<protein>
    <submittedName>
        <fullName evidence="3">Predicted protein</fullName>
    </submittedName>
</protein>
<organism evidence="4">
    <name type="scientific">Micromonas pusilla (strain CCMP1545)</name>
    <name type="common">Picoplanktonic green alga</name>
    <dbReference type="NCBI Taxonomy" id="564608"/>
    <lineage>
        <taxon>Eukaryota</taxon>
        <taxon>Viridiplantae</taxon>
        <taxon>Chlorophyta</taxon>
        <taxon>Mamiellophyceae</taxon>
        <taxon>Mamiellales</taxon>
        <taxon>Mamiellaceae</taxon>
        <taxon>Micromonas</taxon>
    </lineage>
</organism>
<feature type="compositionally biased region" description="Acidic residues" evidence="1">
    <location>
        <begin position="112"/>
        <end position="136"/>
    </location>
</feature>
<feature type="region of interest" description="Disordered" evidence="1">
    <location>
        <begin position="1"/>
        <end position="31"/>
    </location>
</feature>
<evidence type="ECO:0000313" key="3">
    <source>
        <dbReference type="EMBL" id="EEH55751.1"/>
    </source>
</evidence>
<evidence type="ECO:0000256" key="2">
    <source>
        <dbReference type="SAM" id="Phobius"/>
    </source>
</evidence>
<dbReference type="OrthoDB" id="43658at2759"/>
<gene>
    <name evidence="3" type="ORF">MICPUCDRAFT_59489</name>
</gene>
<evidence type="ECO:0000313" key="4">
    <source>
        <dbReference type="Proteomes" id="UP000001876"/>
    </source>
</evidence>
<dbReference type="EMBL" id="GG663741">
    <property type="protein sequence ID" value="EEH55751.1"/>
    <property type="molecule type" value="Genomic_DNA"/>
</dbReference>
<reference evidence="3 4" key="1">
    <citation type="journal article" date="2009" name="Science">
        <title>Green evolution and dynamic adaptations revealed by genomes of the marine picoeukaryotes Micromonas.</title>
        <authorList>
            <person name="Worden A.Z."/>
            <person name="Lee J.H."/>
            <person name="Mock T."/>
            <person name="Rouze P."/>
            <person name="Simmons M.P."/>
            <person name="Aerts A.L."/>
            <person name="Allen A.E."/>
            <person name="Cuvelier M.L."/>
            <person name="Derelle E."/>
            <person name="Everett M.V."/>
            <person name="Foulon E."/>
            <person name="Grimwood J."/>
            <person name="Gundlach H."/>
            <person name="Henrissat B."/>
            <person name="Napoli C."/>
            <person name="McDonald S.M."/>
            <person name="Parker M.S."/>
            <person name="Rombauts S."/>
            <person name="Salamov A."/>
            <person name="Von Dassow P."/>
            <person name="Badger J.H."/>
            <person name="Coutinho P.M."/>
            <person name="Demir E."/>
            <person name="Dubchak I."/>
            <person name="Gentemann C."/>
            <person name="Eikrem W."/>
            <person name="Gready J.E."/>
            <person name="John U."/>
            <person name="Lanier W."/>
            <person name="Lindquist E.A."/>
            <person name="Lucas S."/>
            <person name="Mayer K.F."/>
            <person name="Moreau H."/>
            <person name="Not F."/>
            <person name="Otillar R."/>
            <person name="Panaud O."/>
            <person name="Pangilinan J."/>
            <person name="Paulsen I."/>
            <person name="Piegu B."/>
            <person name="Poliakov A."/>
            <person name="Robbens S."/>
            <person name="Schmutz J."/>
            <person name="Toulza E."/>
            <person name="Wyss T."/>
            <person name="Zelensky A."/>
            <person name="Zhou K."/>
            <person name="Armbrust E.V."/>
            <person name="Bhattacharya D."/>
            <person name="Goodenough U.W."/>
            <person name="Van de Peer Y."/>
            <person name="Grigoriev I.V."/>
        </authorList>
    </citation>
    <scope>NUCLEOTIDE SEQUENCE [LARGE SCALE GENOMIC DNA]</scope>
    <source>
        <strain evidence="3 4">CCMP1545</strain>
    </source>
</reference>
<evidence type="ECO:0000256" key="1">
    <source>
        <dbReference type="SAM" id="MobiDB-lite"/>
    </source>
</evidence>
<dbReference type="GeneID" id="9685532"/>
<dbReference type="KEGG" id="mpp:MICPUCDRAFT_59489"/>